<evidence type="ECO:0000256" key="5">
    <source>
        <dbReference type="ARBA" id="ARBA00022741"/>
    </source>
</evidence>
<dbReference type="EMBL" id="SAIY01000001">
    <property type="protein sequence ID" value="NGM11565.1"/>
    <property type="molecule type" value="Genomic_DNA"/>
</dbReference>
<feature type="domain" description="ABC transmembrane type-1" evidence="12">
    <location>
        <begin position="33"/>
        <end position="172"/>
    </location>
</feature>
<keyword evidence="6 13" id="KW-0067">ATP-binding</keyword>
<organism evidence="13 14">
    <name type="scientific">Verrucosispora sioxanthis</name>
    <dbReference type="NCBI Taxonomy" id="2499994"/>
    <lineage>
        <taxon>Bacteria</taxon>
        <taxon>Bacillati</taxon>
        <taxon>Actinomycetota</taxon>
        <taxon>Actinomycetes</taxon>
        <taxon>Micromonosporales</taxon>
        <taxon>Micromonosporaceae</taxon>
        <taxon>Micromonospora</taxon>
    </lineage>
</organism>
<dbReference type="PROSITE" id="PS50893">
    <property type="entry name" value="ABC_TRANSPORTER_2"/>
    <property type="match status" value="1"/>
</dbReference>
<evidence type="ECO:0000256" key="4">
    <source>
        <dbReference type="ARBA" id="ARBA00022692"/>
    </source>
</evidence>
<keyword evidence="2" id="KW-0813">Transport</keyword>
<evidence type="ECO:0000256" key="9">
    <source>
        <dbReference type="ARBA" id="ARBA00061644"/>
    </source>
</evidence>
<dbReference type="Pfam" id="PF00664">
    <property type="entry name" value="ABC_membrane"/>
    <property type="match status" value="1"/>
</dbReference>
<evidence type="ECO:0000256" key="6">
    <source>
        <dbReference type="ARBA" id="ARBA00022840"/>
    </source>
</evidence>
<dbReference type="InterPro" id="IPR003593">
    <property type="entry name" value="AAA+_ATPase"/>
</dbReference>
<dbReference type="PROSITE" id="PS00211">
    <property type="entry name" value="ABC_TRANSPORTER_1"/>
    <property type="match status" value="1"/>
</dbReference>
<dbReference type="InterPro" id="IPR027417">
    <property type="entry name" value="P-loop_NTPase"/>
</dbReference>
<comment type="subcellular location">
    <subcellularLocation>
        <location evidence="1">Cell membrane</location>
        <topology evidence="1">Multi-pass membrane protein</topology>
    </subcellularLocation>
</comment>
<dbReference type="PROSITE" id="PS50929">
    <property type="entry name" value="ABC_TM1F"/>
    <property type="match status" value="1"/>
</dbReference>
<protein>
    <submittedName>
        <fullName evidence="13">ABC transporter ATP-binding protein</fullName>
    </submittedName>
</protein>
<dbReference type="SUPFAM" id="SSF52540">
    <property type="entry name" value="P-loop containing nucleoside triphosphate hydrolases"/>
    <property type="match status" value="1"/>
</dbReference>
<dbReference type="Gene3D" id="3.40.50.300">
    <property type="entry name" value="P-loop containing nucleotide triphosphate hydrolases"/>
    <property type="match status" value="1"/>
</dbReference>
<dbReference type="SMART" id="SM00382">
    <property type="entry name" value="AAA"/>
    <property type="match status" value="1"/>
</dbReference>
<dbReference type="Proteomes" id="UP000478148">
    <property type="component" value="Unassembled WGS sequence"/>
</dbReference>
<comment type="caution">
    <text evidence="13">The sequence shown here is derived from an EMBL/GenBank/DDBJ whole genome shotgun (WGS) entry which is preliminary data.</text>
</comment>
<accession>A0A6M1KRD2</accession>
<dbReference type="Pfam" id="PF00005">
    <property type="entry name" value="ABC_tran"/>
    <property type="match status" value="1"/>
</dbReference>
<dbReference type="InterPro" id="IPR036640">
    <property type="entry name" value="ABC1_TM_sf"/>
</dbReference>
<comment type="similarity">
    <text evidence="9">Belongs to the ABC transporter superfamily. Lipid exporter (TC 3.A.1.106) family.</text>
</comment>
<feature type="transmembrane region" description="Helical" evidence="10">
    <location>
        <begin position="90"/>
        <end position="112"/>
    </location>
</feature>
<evidence type="ECO:0000313" key="14">
    <source>
        <dbReference type="Proteomes" id="UP000478148"/>
    </source>
</evidence>
<name>A0A6M1KRD2_9ACTN</name>
<reference evidence="13 14" key="1">
    <citation type="submission" date="2020-02" db="EMBL/GenBank/DDBJ databases">
        <title>Draft Genome Sequence of Verrucosispora sp. Strain CWR15, Isolated from Gulf of Mexico Sponge.</title>
        <authorList>
            <person name="Kennedy S.J."/>
            <person name="Cella E."/>
            <person name="Azarian T."/>
            <person name="Baker B.J."/>
            <person name="Shaw L.N."/>
        </authorList>
    </citation>
    <scope>NUCLEOTIDE SEQUENCE [LARGE SCALE GENOMIC DNA]</scope>
    <source>
        <strain evidence="13 14">CWR15</strain>
    </source>
</reference>
<keyword evidence="3" id="KW-1003">Cell membrane</keyword>
<dbReference type="InterPro" id="IPR003439">
    <property type="entry name" value="ABC_transporter-like_ATP-bd"/>
</dbReference>
<feature type="transmembrane region" description="Helical" evidence="10">
    <location>
        <begin position="20"/>
        <end position="44"/>
    </location>
</feature>
<dbReference type="FunFam" id="3.40.50.300:FF:000299">
    <property type="entry name" value="ABC transporter ATP-binding protein/permease"/>
    <property type="match status" value="1"/>
</dbReference>
<feature type="transmembrane region" description="Helical" evidence="10">
    <location>
        <begin position="118"/>
        <end position="144"/>
    </location>
</feature>
<evidence type="ECO:0000256" key="7">
    <source>
        <dbReference type="ARBA" id="ARBA00022989"/>
    </source>
</evidence>
<proteinExistence type="inferred from homology"/>
<dbReference type="SUPFAM" id="SSF90123">
    <property type="entry name" value="ABC transporter transmembrane region"/>
    <property type="match status" value="1"/>
</dbReference>
<evidence type="ECO:0000256" key="1">
    <source>
        <dbReference type="ARBA" id="ARBA00004651"/>
    </source>
</evidence>
<keyword evidence="8 10" id="KW-0472">Membrane</keyword>
<keyword evidence="14" id="KW-1185">Reference proteome</keyword>
<keyword evidence="5" id="KW-0547">Nucleotide-binding</keyword>
<evidence type="ECO:0000256" key="3">
    <source>
        <dbReference type="ARBA" id="ARBA00022475"/>
    </source>
</evidence>
<evidence type="ECO:0000259" key="11">
    <source>
        <dbReference type="PROSITE" id="PS50893"/>
    </source>
</evidence>
<dbReference type="RefSeq" id="WP_164445452.1">
    <property type="nucleotide sequence ID" value="NZ_SAIY01000001.1"/>
</dbReference>
<evidence type="ECO:0000256" key="8">
    <source>
        <dbReference type="ARBA" id="ARBA00023136"/>
    </source>
</evidence>
<dbReference type="InterPro" id="IPR017871">
    <property type="entry name" value="ABC_transporter-like_CS"/>
</dbReference>
<evidence type="ECO:0000313" key="13">
    <source>
        <dbReference type="EMBL" id="NGM11565.1"/>
    </source>
</evidence>
<feature type="domain" description="ABC transporter" evidence="11">
    <location>
        <begin position="302"/>
        <end position="531"/>
    </location>
</feature>
<dbReference type="GO" id="GO:0015421">
    <property type="term" value="F:ABC-type oligopeptide transporter activity"/>
    <property type="evidence" value="ECO:0007669"/>
    <property type="project" value="TreeGrafter"/>
</dbReference>
<dbReference type="AlphaFoldDB" id="A0A6M1KRD2"/>
<dbReference type="PANTHER" id="PTHR43394:SF1">
    <property type="entry name" value="ATP-BINDING CASSETTE SUB-FAMILY B MEMBER 10, MITOCHONDRIAL"/>
    <property type="match status" value="1"/>
</dbReference>
<dbReference type="CDD" id="cd03228">
    <property type="entry name" value="ABCC_MRP_Like"/>
    <property type="match status" value="1"/>
</dbReference>
<evidence type="ECO:0000256" key="10">
    <source>
        <dbReference type="SAM" id="Phobius"/>
    </source>
</evidence>
<gene>
    <name evidence="13" type="ORF">ENC19_02130</name>
</gene>
<dbReference type="GO" id="GO:0016887">
    <property type="term" value="F:ATP hydrolysis activity"/>
    <property type="evidence" value="ECO:0007669"/>
    <property type="project" value="InterPro"/>
</dbReference>
<keyword evidence="4 10" id="KW-0812">Transmembrane</keyword>
<dbReference type="GO" id="GO:0005524">
    <property type="term" value="F:ATP binding"/>
    <property type="evidence" value="ECO:0007669"/>
    <property type="project" value="UniProtKB-KW"/>
</dbReference>
<dbReference type="InterPro" id="IPR039421">
    <property type="entry name" value="Type_1_exporter"/>
</dbReference>
<evidence type="ECO:0000259" key="12">
    <source>
        <dbReference type="PROSITE" id="PS50929"/>
    </source>
</evidence>
<dbReference type="GO" id="GO:0005886">
    <property type="term" value="C:plasma membrane"/>
    <property type="evidence" value="ECO:0007669"/>
    <property type="project" value="UniProtKB-SubCell"/>
</dbReference>
<dbReference type="Gene3D" id="1.20.1560.10">
    <property type="entry name" value="ABC transporter type 1, transmembrane domain"/>
    <property type="match status" value="1"/>
</dbReference>
<feature type="transmembrane region" description="Helical" evidence="10">
    <location>
        <begin position="220"/>
        <end position="251"/>
    </location>
</feature>
<keyword evidence="7 10" id="KW-1133">Transmembrane helix</keyword>
<evidence type="ECO:0000256" key="2">
    <source>
        <dbReference type="ARBA" id="ARBA00022448"/>
    </source>
</evidence>
<dbReference type="PANTHER" id="PTHR43394">
    <property type="entry name" value="ATP-DEPENDENT PERMEASE MDL1, MITOCHONDRIAL"/>
    <property type="match status" value="1"/>
</dbReference>
<dbReference type="InterPro" id="IPR011527">
    <property type="entry name" value="ABC1_TM_dom"/>
</dbReference>
<sequence>MTLALAVTGDDGRSTMNPLIGLYQLPLPHAVTALAACTLLAGYLHWLSERLIMTVCTEATVTVRSRLLSSYCNAGWHQQAAERPGSLQELVSSCAVTVSQGMLTASSALVAAAQMAVLTVTAVVISPVAALAIVTVGTAGLAVAHPFRARTRRLARDAVRANDDLAAIIGETTLLSRDMWANGVHTVGPRRARTPIEKAARLTARVRFESRMVPTVSRDLTILGVGLALAVVSQTTVIAIGSIGAIVLLVVRAVGLGQQISTALQALSDRQASLNQISTAIERYRRAAPSTTGRPAPRLEVVRFEDVWFTYPSTSEPTLAGVDLTLRPGSVVGIVGGNAAGKSTLLHLLLRLAQPTRGRIAVNDVDIRHVSLTSWLSQVSLVPQDPALLDGTVAENIRFLRHGIEEVDVQRAAQAAGLDEDLRSWPQGLSHPVGPLGRALSGGQRQRIALARALAGKPRLLVLDEPTSALDTHTEAIVRDTIERVRQHAAVLIVTHRASTLSACDRVLELRRGRLIEQVGTAHGDSVLVEG</sequence>